<reference evidence="2 3" key="1">
    <citation type="submission" date="2022-05" db="EMBL/GenBank/DDBJ databases">
        <title>Genome Resource of Streptomyces lavenduligriseus GA1-1, a Strain with Broad-Spectrum Antifungal Activity against Phytopathogenic Fungi.</title>
        <authorList>
            <person name="Qi D."/>
        </authorList>
    </citation>
    <scope>NUCLEOTIDE SEQUENCE [LARGE SCALE GENOMIC DNA]</scope>
    <source>
        <strain evidence="2 3">GA1-1</strain>
    </source>
</reference>
<dbReference type="Gene3D" id="3.30.450.30">
    <property type="entry name" value="Dynein light chain 2a, cytoplasmic"/>
    <property type="match status" value="1"/>
</dbReference>
<organism evidence="2 3">
    <name type="scientific">Streptomyces lavenduligriseus</name>
    <dbReference type="NCBI Taxonomy" id="67315"/>
    <lineage>
        <taxon>Bacteria</taxon>
        <taxon>Bacillati</taxon>
        <taxon>Actinomycetota</taxon>
        <taxon>Actinomycetes</taxon>
        <taxon>Kitasatosporales</taxon>
        <taxon>Streptomycetaceae</taxon>
        <taxon>Streptomyces</taxon>
    </lineage>
</organism>
<evidence type="ECO:0000313" key="3">
    <source>
        <dbReference type="Proteomes" id="UP001202052"/>
    </source>
</evidence>
<dbReference type="SMART" id="SM00960">
    <property type="entry name" value="Robl_LC7"/>
    <property type="match status" value="1"/>
</dbReference>
<dbReference type="RefSeq" id="WP_249493422.1">
    <property type="nucleotide sequence ID" value="NZ_JAMCCK010000087.1"/>
</dbReference>
<evidence type="ECO:0000313" key="2">
    <source>
        <dbReference type="EMBL" id="MCL3998863.1"/>
    </source>
</evidence>
<dbReference type="PANTHER" id="PTHR36222">
    <property type="entry name" value="SERINE PROTEASE INHIBITOR RV3364C"/>
    <property type="match status" value="1"/>
</dbReference>
<dbReference type="SUPFAM" id="SSF103196">
    <property type="entry name" value="Roadblock/LC7 domain"/>
    <property type="match status" value="1"/>
</dbReference>
<proteinExistence type="predicted"/>
<accession>A0ABT0P7K7</accession>
<sequence>SGLRTDTGEKVMQSVTSAREQLSGLLDQLIDTIPGASHALLASGDGLKMAWTHQSVDDADTLAAMVAPLYSLCSRPFAEADGGMRQIVAEHDAGYLFVMSAGASFTSVQAVGTVLAVVTTSDAIPGQAGHEMAQFIRGLDEHLVIDARNRS</sequence>
<comment type="caution">
    <text evidence="2">The sequence shown here is derived from an EMBL/GenBank/DDBJ whole genome shotgun (WGS) entry which is preliminary data.</text>
</comment>
<keyword evidence="3" id="KW-1185">Reference proteome</keyword>
<dbReference type="EMBL" id="JAMCCK010000087">
    <property type="protein sequence ID" value="MCL3998863.1"/>
    <property type="molecule type" value="Genomic_DNA"/>
</dbReference>
<protein>
    <submittedName>
        <fullName evidence="2">Roadblock/LC7 domain-containing protein</fullName>
    </submittedName>
</protein>
<gene>
    <name evidence="2" type="ORF">M4438_36135</name>
</gene>
<dbReference type="PANTHER" id="PTHR36222:SF1">
    <property type="entry name" value="SERINE PROTEASE INHIBITOR RV3364C"/>
    <property type="match status" value="1"/>
</dbReference>
<feature type="non-terminal residue" evidence="2">
    <location>
        <position position="1"/>
    </location>
</feature>
<name>A0ABT0P7K7_9ACTN</name>
<evidence type="ECO:0000259" key="1">
    <source>
        <dbReference type="SMART" id="SM00960"/>
    </source>
</evidence>
<dbReference type="InterPro" id="IPR004942">
    <property type="entry name" value="Roadblock/LAMTOR2_dom"/>
</dbReference>
<dbReference type="Proteomes" id="UP001202052">
    <property type="component" value="Unassembled WGS sequence"/>
</dbReference>
<dbReference type="InterPro" id="IPR053141">
    <property type="entry name" value="Mycobact_SerProt_Inhib_Rv3364c"/>
</dbReference>
<dbReference type="Pfam" id="PF03259">
    <property type="entry name" value="Robl_LC7"/>
    <property type="match status" value="1"/>
</dbReference>
<feature type="domain" description="Roadblock/LAMTOR2" evidence="1">
    <location>
        <begin position="23"/>
        <end position="119"/>
    </location>
</feature>